<accession>A0ABT0BBK1</accession>
<evidence type="ECO:0000313" key="2">
    <source>
        <dbReference type="Proteomes" id="UP001162881"/>
    </source>
</evidence>
<evidence type="ECO:0008006" key="3">
    <source>
        <dbReference type="Google" id="ProtNLM"/>
    </source>
</evidence>
<dbReference type="Proteomes" id="UP001162881">
    <property type="component" value="Unassembled WGS sequence"/>
</dbReference>
<organism evidence="1 2">
    <name type="scientific">Novosphingobium organovorum</name>
    <dbReference type="NCBI Taxonomy" id="2930092"/>
    <lineage>
        <taxon>Bacteria</taxon>
        <taxon>Pseudomonadati</taxon>
        <taxon>Pseudomonadota</taxon>
        <taxon>Alphaproteobacteria</taxon>
        <taxon>Sphingomonadales</taxon>
        <taxon>Sphingomonadaceae</taxon>
        <taxon>Novosphingobium</taxon>
    </lineage>
</organism>
<dbReference type="RefSeq" id="WP_244018004.1">
    <property type="nucleotide sequence ID" value="NZ_JALHLF010000013.1"/>
</dbReference>
<name>A0ABT0BBK1_9SPHN</name>
<proteinExistence type="predicted"/>
<sequence length="159" mass="17550">MLKHADALLKLALALAALLAGGGVGFYYGIYLPAQDVRSRSEELVRQQSQAREQTDQLAARARREEAAQTVFQDCVSTADLTYKSHWTAACRAQHDADVAAYEDCADDFFSTEAGCHRKHPIRPERDCALTTQLAERLVAERQGARQQCQAALQAAQQN</sequence>
<keyword evidence="2" id="KW-1185">Reference proteome</keyword>
<dbReference type="EMBL" id="JALHLF010000013">
    <property type="protein sequence ID" value="MCJ2182265.1"/>
    <property type="molecule type" value="Genomic_DNA"/>
</dbReference>
<evidence type="ECO:0000313" key="1">
    <source>
        <dbReference type="EMBL" id="MCJ2182265.1"/>
    </source>
</evidence>
<protein>
    <recommendedName>
        <fullName evidence="3">Lysozyme inhibitor LprI N-terminal domain-containing protein</fullName>
    </recommendedName>
</protein>
<comment type="caution">
    <text evidence="1">The sequence shown here is derived from an EMBL/GenBank/DDBJ whole genome shotgun (WGS) entry which is preliminary data.</text>
</comment>
<reference evidence="1" key="1">
    <citation type="submission" date="2022-03" db="EMBL/GenBank/DDBJ databases">
        <title>Identification of a novel bacterium isolated from mangrove sediments.</title>
        <authorList>
            <person name="Pan X."/>
        </authorList>
    </citation>
    <scope>NUCLEOTIDE SEQUENCE</scope>
    <source>
        <strain evidence="1">B1949</strain>
    </source>
</reference>
<gene>
    <name evidence="1" type="ORF">MTR62_06060</name>
</gene>